<evidence type="ECO:0000256" key="1">
    <source>
        <dbReference type="ARBA" id="ARBA00000024"/>
    </source>
</evidence>
<dbReference type="GO" id="GO:0004635">
    <property type="term" value="F:phosphoribosyl-AMP cyclohydrolase activity"/>
    <property type="evidence" value="ECO:0007669"/>
    <property type="project" value="UniProtKB-EC"/>
</dbReference>
<keyword evidence="6 7" id="KW-0368">Histidine biosynthesis</keyword>
<dbReference type="Proteomes" id="UP001596150">
    <property type="component" value="Unassembled WGS sequence"/>
</dbReference>
<comment type="subcellular location">
    <subcellularLocation>
        <location evidence="7">Cytoplasm</location>
    </subcellularLocation>
</comment>
<comment type="catalytic activity">
    <reaction evidence="1 7">
        <text>1-(5-phospho-beta-D-ribosyl)-5'-AMP + H2O = 1-(5-phospho-beta-D-ribosyl)-5-[(5-phospho-beta-D-ribosylamino)methylideneamino]imidazole-4-carboxamide</text>
        <dbReference type="Rhea" id="RHEA:20049"/>
        <dbReference type="ChEBI" id="CHEBI:15377"/>
        <dbReference type="ChEBI" id="CHEBI:58435"/>
        <dbReference type="ChEBI" id="CHEBI:59457"/>
        <dbReference type="EC" id="3.5.4.19"/>
    </reaction>
</comment>
<keyword evidence="5 7" id="KW-0378">Hydrolase</keyword>
<evidence type="ECO:0000256" key="3">
    <source>
        <dbReference type="ARBA" id="ARBA00022490"/>
    </source>
</evidence>
<dbReference type="EC" id="3.5.4.19" evidence="7"/>
<evidence type="ECO:0000256" key="6">
    <source>
        <dbReference type="ARBA" id="ARBA00023102"/>
    </source>
</evidence>
<comment type="similarity">
    <text evidence="7">Belongs to the PRA-CH family.</text>
</comment>
<dbReference type="InterPro" id="IPR026660">
    <property type="entry name" value="PRA-CH"/>
</dbReference>
<sequence length="160" mass="17336">MTTTTVDPISPRFAAPGSHAEVEEGTALMPRFGADGLVAAVVTDFETGDVVMLAWMNEEALAKTIETGEGWYWSRSRKELWHKGATSGHAQTVKEMRVDCDQDAIWIRVSTAGTGANCHTGRKGCFYRSVPVGQPVSPELKLAFTGDEPLFDPKAVYGDS</sequence>
<comment type="subunit">
    <text evidence="7">Homodimer.</text>
</comment>
<dbReference type="Gene3D" id="3.10.20.810">
    <property type="entry name" value="Phosphoribosyl-AMP cyclohydrolase"/>
    <property type="match status" value="1"/>
</dbReference>
<evidence type="ECO:0000256" key="4">
    <source>
        <dbReference type="ARBA" id="ARBA00022605"/>
    </source>
</evidence>
<feature type="domain" description="Phosphoribosyl-AMP cyclohydrolase" evidence="8">
    <location>
        <begin position="52"/>
        <end position="127"/>
    </location>
</feature>
<dbReference type="PANTHER" id="PTHR42945">
    <property type="entry name" value="HISTIDINE BIOSYNTHESIS BIFUNCTIONAL PROTEIN"/>
    <property type="match status" value="1"/>
</dbReference>
<dbReference type="Pfam" id="PF01502">
    <property type="entry name" value="PRA-CH"/>
    <property type="match status" value="1"/>
</dbReference>
<dbReference type="SUPFAM" id="SSF141734">
    <property type="entry name" value="HisI-like"/>
    <property type="match status" value="1"/>
</dbReference>
<dbReference type="InterPro" id="IPR038019">
    <property type="entry name" value="PRib_AMP_CycHydrolase_sf"/>
</dbReference>
<feature type="binding site" evidence="7">
    <location>
        <position position="118"/>
    </location>
    <ligand>
        <name>Zn(2+)</name>
        <dbReference type="ChEBI" id="CHEBI:29105"/>
        <note>ligand shared between dimeric partners</note>
    </ligand>
</feature>
<feature type="binding site" evidence="7">
    <location>
        <position position="101"/>
    </location>
    <ligand>
        <name>Mg(2+)</name>
        <dbReference type="ChEBI" id="CHEBI:18420"/>
    </ligand>
</feature>
<evidence type="ECO:0000256" key="2">
    <source>
        <dbReference type="ARBA" id="ARBA00005169"/>
    </source>
</evidence>
<dbReference type="HAMAP" id="MF_01021">
    <property type="entry name" value="HisI"/>
    <property type="match status" value="1"/>
</dbReference>
<proteinExistence type="inferred from homology"/>
<evidence type="ECO:0000313" key="9">
    <source>
        <dbReference type="EMBL" id="MFC5515244.1"/>
    </source>
</evidence>
<protein>
    <recommendedName>
        <fullName evidence="7">Phosphoribosyl-AMP cyclohydrolase</fullName>
        <shortName evidence="7">PRA-CH</shortName>
        <ecNumber evidence="7">3.5.4.19</ecNumber>
    </recommendedName>
</protein>
<comment type="pathway">
    <text evidence="2 7">Amino-acid biosynthesis; L-histidine biosynthesis; L-histidine from 5-phospho-alpha-D-ribose 1-diphosphate: step 3/9.</text>
</comment>
<comment type="caution">
    <text evidence="9">The sequence shown here is derived from an EMBL/GenBank/DDBJ whole genome shotgun (WGS) entry which is preliminary data.</text>
</comment>
<name>A0ABW0PXX3_9HYPH</name>
<gene>
    <name evidence="7 9" type="primary">hisI</name>
    <name evidence="9" type="ORF">ACFPP9_05635</name>
</gene>
<feature type="binding site" evidence="7">
    <location>
        <position position="125"/>
    </location>
    <ligand>
        <name>Zn(2+)</name>
        <dbReference type="ChEBI" id="CHEBI:29105"/>
        <note>ligand shared between dimeric partners</note>
    </ligand>
</feature>
<feature type="binding site" evidence="7">
    <location>
        <position position="103"/>
    </location>
    <ligand>
        <name>Mg(2+)</name>
        <dbReference type="ChEBI" id="CHEBI:18420"/>
    </ligand>
</feature>
<organism evidence="9 10">
    <name type="scientific">Kaistia terrae</name>
    <dbReference type="NCBI Taxonomy" id="537017"/>
    <lineage>
        <taxon>Bacteria</taxon>
        <taxon>Pseudomonadati</taxon>
        <taxon>Pseudomonadota</taxon>
        <taxon>Alphaproteobacteria</taxon>
        <taxon>Hyphomicrobiales</taxon>
        <taxon>Kaistiaceae</taxon>
        <taxon>Kaistia</taxon>
    </lineage>
</organism>
<feature type="binding site" evidence="7">
    <location>
        <position position="100"/>
    </location>
    <ligand>
        <name>Zn(2+)</name>
        <dbReference type="ChEBI" id="CHEBI:29105"/>
        <note>ligand shared between dimeric partners</note>
    </ligand>
</feature>
<feature type="binding site" evidence="7">
    <location>
        <position position="99"/>
    </location>
    <ligand>
        <name>Mg(2+)</name>
        <dbReference type="ChEBI" id="CHEBI:18420"/>
    </ligand>
</feature>
<accession>A0ABW0PXX3</accession>
<keyword evidence="7" id="KW-0862">Zinc</keyword>
<evidence type="ECO:0000256" key="7">
    <source>
        <dbReference type="HAMAP-Rule" id="MF_01021"/>
    </source>
</evidence>
<comment type="cofactor">
    <cofactor evidence="7">
        <name>Mg(2+)</name>
        <dbReference type="ChEBI" id="CHEBI:18420"/>
    </cofactor>
    <text evidence="7">Binds 1 Mg(2+) ion per subunit.</text>
</comment>
<dbReference type="NCBIfam" id="NF000768">
    <property type="entry name" value="PRK00051.1"/>
    <property type="match status" value="1"/>
</dbReference>
<keyword evidence="4 7" id="KW-0028">Amino-acid biosynthesis</keyword>
<keyword evidence="7" id="KW-0479">Metal-binding</keyword>
<evidence type="ECO:0000259" key="8">
    <source>
        <dbReference type="Pfam" id="PF01502"/>
    </source>
</evidence>
<dbReference type="PANTHER" id="PTHR42945:SF1">
    <property type="entry name" value="HISTIDINE BIOSYNTHESIS BIFUNCTIONAL PROTEIN HIS7"/>
    <property type="match status" value="1"/>
</dbReference>
<reference evidence="10" key="1">
    <citation type="journal article" date="2019" name="Int. J. Syst. Evol. Microbiol.">
        <title>The Global Catalogue of Microorganisms (GCM) 10K type strain sequencing project: providing services to taxonomists for standard genome sequencing and annotation.</title>
        <authorList>
            <consortium name="The Broad Institute Genomics Platform"/>
            <consortium name="The Broad Institute Genome Sequencing Center for Infectious Disease"/>
            <person name="Wu L."/>
            <person name="Ma J."/>
        </authorList>
    </citation>
    <scope>NUCLEOTIDE SEQUENCE [LARGE SCALE GENOMIC DNA]</scope>
    <source>
        <strain evidence="10">KACC 12633</strain>
    </source>
</reference>
<dbReference type="EMBL" id="JBHSML010000002">
    <property type="protein sequence ID" value="MFC5515244.1"/>
    <property type="molecule type" value="Genomic_DNA"/>
</dbReference>
<keyword evidence="7" id="KW-0460">Magnesium</keyword>
<comment type="cofactor">
    <cofactor evidence="7">
        <name>Zn(2+)</name>
        <dbReference type="ChEBI" id="CHEBI:29105"/>
    </cofactor>
    <text evidence="7">Binds 1 zinc ion per subunit.</text>
</comment>
<dbReference type="InterPro" id="IPR002496">
    <property type="entry name" value="PRib_AMP_CycHydrolase_dom"/>
</dbReference>
<comment type="function">
    <text evidence="7">Catalyzes the hydrolysis of the adenine ring of phosphoribosyl-AMP.</text>
</comment>
<evidence type="ECO:0000256" key="5">
    <source>
        <dbReference type="ARBA" id="ARBA00022801"/>
    </source>
</evidence>
<keyword evidence="10" id="KW-1185">Reference proteome</keyword>
<dbReference type="RefSeq" id="WP_266343240.1">
    <property type="nucleotide sequence ID" value="NZ_JAPKNH010000002.1"/>
</dbReference>
<evidence type="ECO:0000313" key="10">
    <source>
        <dbReference type="Proteomes" id="UP001596150"/>
    </source>
</evidence>
<keyword evidence="3 7" id="KW-0963">Cytoplasm</keyword>